<dbReference type="EMBL" id="QWDC01000004">
    <property type="protein sequence ID" value="RFZ90526.1"/>
    <property type="molecule type" value="Genomic_DNA"/>
</dbReference>
<gene>
    <name evidence="2" type="ORF">D0C36_22365</name>
</gene>
<keyword evidence="3" id="KW-1185">Reference proteome</keyword>
<organism evidence="2 3">
    <name type="scientific">Mucilaginibacter conchicola</name>
    <dbReference type="NCBI Taxonomy" id="2303333"/>
    <lineage>
        <taxon>Bacteria</taxon>
        <taxon>Pseudomonadati</taxon>
        <taxon>Bacteroidota</taxon>
        <taxon>Sphingobacteriia</taxon>
        <taxon>Sphingobacteriales</taxon>
        <taxon>Sphingobacteriaceae</taxon>
        <taxon>Mucilaginibacter</taxon>
    </lineage>
</organism>
<comment type="caution">
    <text evidence="2">The sequence shown here is derived from an EMBL/GenBank/DDBJ whole genome shotgun (WGS) entry which is preliminary data.</text>
</comment>
<name>A0A372NNJ3_9SPHI</name>
<dbReference type="InterPro" id="IPR018707">
    <property type="entry name" value="LpxR"/>
</dbReference>
<dbReference type="Proteomes" id="UP000264217">
    <property type="component" value="Unassembled WGS sequence"/>
</dbReference>
<sequence>MKKFILLAAVCLFATAGVYAQSRSKEIGFQSDNDSFLAQGSDRYYTNGFFLFYRKGLNIDTSGTNKPIKLANAVFGLELGQKIFNARSGRLPNASYVDRPIAGYTYVGASLNLLAKDESNIKFTGRVGVVGPAAGGYPIQKFIHKTFGFYQLNTWQYQIQNDVELNLTADANKLLARASWIDLTASGYVNLGNGFTGAGVGPMIRLGNFNQLFQSVSTQSTASRFDNSRLLHKQEIFFYYKPMANVVAYDATIQGSLFRDHPVAGTEEITLDKKPFIFSNQFGVSYASNRIVLDLGVVVQTRDTKQMVKSTHQWGSVGLMYRFN</sequence>
<evidence type="ECO:0000313" key="3">
    <source>
        <dbReference type="Proteomes" id="UP000264217"/>
    </source>
</evidence>
<dbReference type="AlphaFoldDB" id="A0A372NNJ3"/>
<evidence type="ECO:0000313" key="2">
    <source>
        <dbReference type="EMBL" id="RFZ90526.1"/>
    </source>
</evidence>
<proteinExistence type="predicted"/>
<feature type="signal peptide" evidence="1">
    <location>
        <begin position="1"/>
        <end position="20"/>
    </location>
</feature>
<dbReference type="Gene3D" id="2.40.128.140">
    <property type="entry name" value="Outer membrane protein"/>
    <property type="match status" value="1"/>
</dbReference>
<reference evidence="2 3" key="1">
    <citation type="submission" date="2018-08" db="EMBL/GenBank/DDBJ databases">
        <title>Mucilaginibacter sp. MYSH2.</title>
        <authorList>
            <person name="Seo T."/>
        </authorList>
    </citation>
    <scope>NUCLEOTIDE SEQUENCE [LARGE SCALE GENOMIC DNA]</scope>
    <source>
        <strain evidence="2 3">MYSH2</strain>
    </source>
</reference>
<feature type="chain" id="PRO_5016811108" evidence="1">
    <location>
        <begin position="21"/>
        <end position="324"/>
    </location>
</feature>
<protein>
    <submittedName>
        <fullName evidence="2">Lipid A deacylase LpxR family protein</fullName>
    </submittedName>
</protein>
<keyword evidence="1" id="KW-0732">Signal</keyword>
<dbReference type="InterPro" id="IPR037107">
    <property type="entry name" value="Put_OMP_sf"/>
</dbReference>
<evidence type="ECO:0000256" key="1">
    <source>
        <dbReference type="SAM" id="SignalP"/>
    </source>
</evidence>
<dbReference type="OrthoDB" id="622552at2"/>
<accession>A0A372NNJ3</accession>
<dbReference type="RefSeq" id="WP_117393938.1">
    <property type="nucleotide sequence ID" value="NZ_QWDC01000004.1"/>
</dbReference>
<dbReference type="Pfam" id="PF09982">
    <property type="entry name" value="LpxR"/>
    <property type="match status" value="1"/>
</dbReference>